<reference evidence="3 4" key="1">
    <citation type="submission" date="2018-08" db="EMBL/GenBank/DDBJ databases">
        <title>Pallidiluteibacterium maritimus gen. nov., sp. nov., isolated from coastal sediment.</title>
        <authorList>
            <person name="Zhou L.Y."/>
        </authorList>
    </citation>
    <scope>NUCLEOTIDE SEQUENCE [LARGE SCALE GENOMIC DNA]</scope>
    <source>
        <strain evidence="3 4">XSD2</strain>
    </source>
</reference>
<feature type="transmembrane region" description="Helical" evidence="1">
    <location>
        <begin position="345"/>
        <end position="364"/>
    </location>
</feature>
<feature type="transmembrane region" description="Helical" evidence="1">
    <location>
        <begin position="280"/>
        <end position="299"/>
    </location>
</feature>
<dbReference type="GO" id="GO:0016747">
    <property type="term" value="F:acyltransferase activity, transferring groups other than amino-acyl groups"/>
    <property type="evidence" value="ECO:0007669"/>
    <property type="project" value="InterPro"/>
</dbReference>
<keyword evidence="1" id="KW-1133">Transmembrane helix</keyword>
<name>A0A399T2X6_9BACT</name>
<evidence type="ECO:0000259" key="2">
    <source>
        <dbReference type="Pfam" id="PF01757"/>
    </source>
</evidence>
<dbReference type="OrthoDB" id="2521581at2"/>
<dbReference type="Pfam" id="PF01757">
    <property type="entry name" value="Acyl_transf_3"/>
    <property type="match status" value="1"/>
</dbReference>
<organism evidence="3 4">
    <name type="scientific">Maribellus luteus</name>
    <dbReference type="NCBI Taxonomy" id="2305463"/>
    <lineage>
        <taxon>Bacteria</taxon>
        <taxon>Pseudomonadati</taxon>
        <taxon>Bacteroidota</taxon>
        <taxon>Bacteroidia</taxon>
        <taxon>Marinilabiliales</taxon>
        <taxon>Prolixibacteraceae</taxon>
        <taxon>Maribellus</taxon>
    </lineage>
</organism>
<feature type="transmembrane region" description="Helical" evidence="1">
    <location>
        <begin position="207"/>
        <end position="228"/>
    </location>
</feature>
<comment type="caution">
    <text evidence="3">The sequence shown here is derived from an EMBL/GenBank/DDBJ whole genome shotgun (WGS) entry which is preliminary data.</text>
</comment>
<feature type="transmembrane region" description="Helical" evidence="1">
    <location>
        <begin position="320"/>
        <end position="339"/>
    </location>
</feature>
<keyword evidence="4" id="KW-1185">Reference proteome</keyword>
<dbReference type="EMBL" id="QWGR01000003">
    <property type="protein sequence ID" value="RIJ49419.1"/>
    <property type="molecule type" value="Genomic_DNA"/>
</dbReference>
<feature type="transmembrane region" description="Helical" evidence="1">
    <location>
        <begin position="248"/>
        <end position="268"/>
    </location>
</feature>
<keyword evidence="1" id="KW-0812">Transmembrane</keyword>
<evidence type="ECO:0000256" key="1">
    <source>
        <dbReference type="SAM" id="Phobius"/>
    </source>
</evidence>
<feature type="transmembrane region" description="Helical" evidence="1">
    <location>
        <begin position="168"/>
        <end position="187"/>
    </location>
</feature>
<gene>
    <name evidence="3" type="ORF">D1614_07720</name>
</gene>
<feature type="transmembrane region" description="Helical" evidence="1">
    <location>
        <begin position="107"/>
        <end position="128"/>
    </location>
</feature>
<dbReference type="InterPro" id="IPR002656">
    <property type="entry name" value="Acyl_transf_3_dom"/>
</dbReference>
<feature type="transmembrane region" description="Helical" evidence="1">
    <location>
        <begin position="42"/>
        <end position="61"/>
    </location>
</feature>
<evidence type="ECO:0000313" key="3">
    <source>
        <dbReference type="EMBL" id="RIJ49419.1"/>
    </source>
</evidence>
<accession>A0A399T2X6</accession>
<feature type="transmembrane region" description="Helical" evidence="1">
    <location>
        <begin position="140"/>
        <end position="161"/>
    </location>
</feature>
<protein>
    <submittedName>
        <fullName evidence="3">DUF1624 domain-containing protein</fullName>
    </submittedName>
</protein>
<dbReference type="Proteomes" id="UP000265926">
    <property type="component" value="Unassembled WGS sequence"/>
</dbReference>
<feature type="domain" description="Acyltransferase 3" evidence="2">
    <location>
        <begin position="40"/>
        <end position="364"/>
    </location>
</feature>
<keyword evidence="1" id="KW-0472">Membrane</keyword>
<sequence>MLRPIQIIASSRAEDNSGIVEIKADVGTIDPPKMKRLRIPDLLKGLAILFMIQVHIMELFIDYAGRESIVGKVSLFLGGPFTAMVFMIVMGYFVAKSQKTTMRTLLRGVKIFVLGFFLNIGLNFHLLLKIKYAGWPYNPLEYIFGVDILYLAGLSIILLSLLKLIKKYQVIVSLLLLLSVLLLSGPVNEMLTFPERNYITPFIGGNYSWSYFPLFPWLAYPLAGYFFFFAEDSIKQFVSRKKEWAISVFVLLVAAVICFSKMGFNISVDLPAYYHHGFKYGFWALGLLIIWTTIFYLLVKKFRLSRIEQFLAWMGKNITLLYVVQWLIIGNIATAIYQTQALNRFPLWFFGILFVSLILSWLLAKTKIKLA</sequence>
<feature type="transmembrane region" description="Helical" evidence="1">
    <location>
        <begin position="73"/>
        <end position="95"/>
    </location>
</feature>
<proteinExistence type="predicted"/>
<dbReference type="AlphaFoldDB" id="A0A399T2X6"/>
<evidence type="ECO:0000313" key="4">
    <source>
        <dbReference type="Proteomes" id="UP000265926"/>
    </source>
</evidence>